<sequence>MRHKKSADPYIRSIREFDNGQYIVLCATKQQLKAISELTHMEIDMAFKRVNGNTNEWEISAYLSRVQKTLTFVRIFTNVEPAQAYQKIGLGLGQYLNSRYSHLTPIEHLQHIYKLCQVHYKRNIDKINIFQVKFEQQLGI</sequence>
<dbReference type="AlphaFoldDB" id="A0A2Z6RJA4"/>
<evidence type="ECO:0000313" key="2">
    <source>
        <dbReference type="Proteomes" id="UP000247702"/>
    </source>
</evidence>
<gene>
    <name evidence="1" type="ORF">RclHR1_20070003</name>
</gene>
<evidence type="ECO:0000313" key="1">
    <source>
        <dbReference type="EMBL" id="GBB92456.1"/>
    </source>
</evidence>
<name>A0A2Z6RJA4_9GLOM</name>
<organism evidence="1 2">
    <name type="scientific">Rhizophagus clarus</name>
    <dbReference type="NCBI Taxonomy" id="94130"/>
    <lineage>
        <taxon>Eukaryota</taxon>
        <taxon>Fungi</taxon>
        <taxon>Fungi incertae sedis</taxon>
        <taxon>Mucoromycota</taxon>
        <taxon>Glomeromycotina</taxon>
        <taxon>Glomeromycetes</taxon>
        <taxon>Glomerales</taxon>
        <taxon>Glomeraceae</taxon>
        <taxon>Rhizophagus</taxon>
    </lineage>
</organism>
<proteinExistence type="predicted"/>
<dbReference type="EMBL" id="BEXD01001122">
    <property type="protein sequence ID" value="GBB92456.1"/>
    <property type="molecule type" value="Genomic_DNA"/>
</dbReference>
<dbReference type="Proteomes" id="UP000247702">
    <property type="component" value="Unassembled WGS sequence"/>
</dbReference>
<protein>
    <submittedName>
        <fullName evidence="1">Uncharacterized protein</fullName>
    </submittedName>
</protein>
<reference evidence="1 2" key="1">
    <citation type="submission" date="2017-11" db="EMBL/GenBank/DDBJ databases">
        <title>The genome of Rhizophagus clarus HR1 reveals common genetic basis of auxotrophy among arbuscular mycorrhizal fungi.</title>
        <authorList>
            <person name="Kobayashi Y."/>
        </authorList>
    </citation>
    <scope>NUCLEOTIDE SEQUENCE [LARGE SCALE GENOMIC DNA]</scope>
    <source>
        <strain evidence="1 2">HR1</strain>
    </source>
</reference>
<accession>A0A2Z6RJA4</accession>
<comment type="caution">
    <text evidence="1">The sequence shown here is derived from an EMBL/GenBank/DDBJ whole genome shotgun (WGS) entry which is preliminary data.</text>
</comment>
<keyword evidence="2" id="KW-1185">Reference proteome</keyword>